<keyword evidence="2" id="KW-1185">Reference proteome</keyword>
<dbReference type="RefSeq" id="WP_379582035.1">
    <property type="nucleotide sequence ID" value="NZ_JBHSQW010000002.1"/>
</dbReference>
<protein>
    <recommendedName>
        <fullName evidence="3">Phage tail protein</fullName>
    </recommendedName>
</protein>
<reference evidence="2" key="1">
    <citation type="journal article" date="2019" name="Int. J. Syst. Evol. Microbiol.">
        <title>The Global Catalogue of Microorganisms (GCM) 10K type strain sequencing project: providing services to taxonomists for standard genome sequencing and annotation.</title>
        <authorList>
            <consortium name="The Broad Institute Genomics Platform"/>
            <consortium name="The Broad Institute Genome Sequencing Center for Infectious Disease"/>
            <person name="Wu L."/>
            <person name="Ma J."/>
        </authorList>
    </citation>
    <scope>NUCLEOTIDE SEQUENCE [LARGE SCALE GENOMIC DNA]</scope>
    <source>
        <strain evidence="2">CCM 8391</strain>
    </source>
</reference>
<gene>
    <name evidence="1" type="ORF">ACFQE5_01865</name>
</gene>
<name>A0ABW1IWW2_9PSEU</name>
<organism evidence="1 2">
    <name type="scientific">Pseudonocardia hispaniensis</name>
    <dbReference type="NCBI Taxonomy" id="904933"/>
    <lineage>
        <taxon>Bacteria</taxon>
        <taxon>Bacillati</taxon>
        <taxon>Actinomycetota</taxon>
        <taxon>Actinomycetes</taxon>
        <taxon>Pseudonocardiales</taxon>
        <taxon>Pseudonocardiaceae</taxon>
        <taxon>Pseudonocardia</taxon>
    </lineage>
</organism>
<dbReference type="EMBL" id="JBHSQW010000002">
    <property type="protein sequence ID" value="MFC5992954.1"/>
    <property type="molecule type" value="Genomic_DNA"/>
</dbReference>
<evidence type="ECO:0008006" key="3">
    <source>
        <dbReference type="Google" id="ProtNLM"/>
    </source>
</evidence>
<accession>A0ABW1IWW2</accession>
<evidence type="ECO:0000313" key="2">
    <source>
        <dbReference type="Proteomes" id="UP001596302"/>
    </source>
</evidence>
<proteinExistence type="predicted"/>
<comment type="caution">
    <text evidence="1">The sequence shown here is derived from an EMBL/GenBank/DDBJ whole genome shotgun (WGS) entry which is preliminary data.</text>
</comment>
<evidence type="ECO:0000313" key="1">
    <source>
        <dbReference type="EMBL" id="MFC5992954.1"/>
    </source>
</evidence>
<sequence>MLLLTLDTLTAAHTDQVEYVDDTGTGWIVEKLEGWRVAPARLTRHSPRATADEAHRSAAYRGTRNITVEGAFFPPDPTIGEQHADRVLALCPEPGERYSLAVQQRSGATLVAYVEQTDEILCDQVAPHAWRWSIPLVAADPYRYDLSWVSATASGGDPGSGGIDFGGSGANFAAPGLDMGTAPAYIDATVSGTGTADALLVLQVTGPTNNVQIEDLGTQSVVGVRGGVAAGESLFVNCTARTAFDVPGCPVPIPARGAVLGGQNARGAVWVSRGWPVLRPGEVRTFRMSGTTGPGSSLTVHARGAWV</sequence>
<dbReference type="Proteomes" id="UP001596302">
    <property type="component" value="Unassembled WGS sequence"/>
</dbReference>